<name>A0A8J8T8N9_HALGN</name>
<dbReference type="AlphaFoldDB" id="A0A8J8T8N9"/>
<feature type="transmembrane region" description="Helical" evidence="1">
    <location>
        <begin position="66"/>
        <end position="83"/>
    </location>
</feature>
<proteinExistence type="predicted"/>
<dbReference type="Proteomes" id="UP000785679">
    <property type="component" value="Unassembled WGS sequence"/>
</dbReference>
<sequence length="289" mass="32652">MHDLSQNLENHVSSMVDDGIIVEDLNIDTIKIKQTRQFALRYMKLMITLLVLVVLKTILIDRPLDIGKLIFYLSIVTLFALCLKIDHLQVVAPRIIPISIACLIYFAHSKYMVFYQKDLPNAGPGKIDFVEIAPMCKDPIPSYFNKVPPTGQWHLLNSSTLASSFTQVPNMLINYTISSLQGNTKVEGIFKNIRNSSGDSELIGQLLQCLCKQTYCKETNFEKLPDVNEILKNVIIFGAFFINHIYLDIFLTINPIDSIILNAVTGGLLSLNIFFNNGKELFSLHIIQI</sequence>
<reference evidence="2" key="1">
    <citation type="submission" date="2019-06" db="EMBL/GenBank/DDBJ databases">
        <authorList>
            <person name="Zheng W."/>
        </authorList>
    </citation>
    <scope>NUCLEOTIDE SEQUENCE</scope>
    <source>
        <strain evidence="2">QDHG01</strain>
    </source>
</reference>
<protein>
    <submittedName>
        <fullName evidence="2">Uncharacterized protein</fullName>
    </submittedName>
</protein>
<feature type="transmembrane region" description="Helical" evidence="1">
    <location>
        <begin position="42"/>
        <end position="60"/>
    </location>
</feature>
<feature type="transmembrane region" description="Helical" evidence="1">
    <location>
        <begin position="95"/>
        <end position="114"/>
    </location>
</feature>
<keyword evidence="1" id="KW-1133">Transmembrane helix</keyword>
<keyword evidence="1" id="KW-0472">Membrane</keyword>
<keyword evidence="1" id="KW-0812">Transmembrane</keyword>
<evidence type="ECO:0000256" key="1">
    <source>
        <dbReference type="SAM" id="Phobius"/>
    </source>
</evidence>
<keyword evidence="3" id="KW-1185">Reference proteome</keyword>
<evidence type="ECO:0000313" key="2">
    <source>
        <dbReference type="EMBL" id="TNV86567.1"/>
    </source>
</evidence>
<dbReference type="EMBL" id="RRYP01000984">
    <property type="protein sequence ID" value="TNV86567.1"/>
    <property type="molecule type" value="Genomic_DNA"/>
</dbReference>
<gene>
    <name evidence="2" type="ORF">FGO68_gene4243</name>
</gene>
<evidence type="ECO:0000313" key="3">
    <source>
        <dbReference type="Proteomes" id="UP000785679"/>
    </source>
</evidence>
<organism evidence="2 3">
    <name type="scientific">Halteria grandinella</name>
    <dbReference type="NCBI Taxonomy" id="5974"/>
    <lineage>
        <taxon>Eukaryota</taxon>
        <taxon>Sar</taxon>
        <taxon>Alveolata</taxon>
        <taxon>Ciliophora</taxon>
        <taxon>Intramacronucleata</taxon>
        <taxon>Spirotrichea</taxon>
        <taxon>Stichotrichia</taxon>
        <taxon>Sporadotrichida</taxon>
        <taxon>Halteriidae</taxon>
        <taxon>Halteria</taxon>
    </lineage>
</organism>
<accession>A0A8J8T8N9</accession>
<comment type="caution">
    <text evidence="2">The sequence shown here is derived from an EMBL/GenBank/DDBJ whole genome shotgun (WGS) entry which is preliminary data.</text>
</comment>